<dbReference type="InterPro" id="IPR029001">
    <property type="entry name" value="ITPase-like_fam"/>
</dbReference>
<comment type="cofactor">
    <cofactor evidence="1 4">
        <name>a divalent metal cation</name>
        <dbReference type="ChEBI" id="CHEBI:60240"/>
    </cofactor>
</comment>
<comment type="function">
    <text evidence="4">Nucleoside triphosphate pyrophosphatase that hydrolyzes dTTP and UTP. May have a dual role in cell division arrest and in preventing the incorporation of modified nucleotides into cellular nucleic acids.</text>
</comment>
<accession>A0A1G5M5X0</accession>
<gene>
    <name evidence="5" type="ORF">SAMN03080610_00155</name>
</gene>
<dbReference type="GO" id="GO:0036221">
    <property type="term" value="F:UTP diphosphatase activity"/>
    <property type="evidence" value="ECO:0007669"/>
    <property type="project" value="RHEA"/>
</dbReference>
<proteinExistence type="inferred from homology"/>
<keyword evidence="6" id="KW-1185">Reference proteome</keyword>
<dbReference type="SUPFAM" id="SSF52972">
    <property type="entry name" value="ITPase-like"/>
    <property type="match status" value="1"/>
</dbReference>
<keyword evidence="2 4" id="KW-0378">Hydrolase</keyword>
<dbReference type="STRING" id="1120955.SAMN03080610_00155"/>
<comment type="similarity">
    <text evidence="4">Belongs to the Maf family. YhdE subfamily.</text>
</comment>
<dbReference type="NCBIfam" id="NF002401">
    <property type="entry name" value="PRK01441.1"/>
    <property type="match status" value="1"/>
</dbReference>
<dbReference type="CDD" id="cd00555">
    <property type="entry name" value="Maf"/>
    <property type="match status" value="1"/>
</dbReference>
<name>A0A1G5M5X0_AFIMA</name>
<dbReference type="EMBL" id="FMVW01000001">
    <property type="protein sequence ID" value="SCZ20555.1"/>
    <property type="molecule type" value="Genomic_DNA"/>
</dbReference>
<feature type="site" description="Important for substrate specificity" evidence="4">
    <location>
        <position position="167"/>
    </location>
</feature>
<evidence type="ECO:0000256" key="1">
    <source>
        <dbReference type="ARBA" id="ARBA00001968"/>
    </source>
</evidence>
<keyword evidence="3 4" id="KW-0546">Nucleotide metabolism</keyword>
<dbReference type="Proteomes" id="UP000199347">
    <property type="component" value="Unassembled WGS sequence"/>
</dbReference>
<feature type="site" description="Important for substrate specificity" evidence="4">
    <location>
        <position position="84"/>
    </location>
</feature>
<dbReference type="PIRSF" id="PIRSF006305">
    <property type="entry name" value="Maf"/>
    <property type="match status" value="1"/>
</dbReference>
<comment type="caution">
    <text evidence="4">Lacks conserved residue(s) required for the propagation of feature annotation.</text>
</comment>
<dbReference type="HAMAP" id="MF_00528">
    <property type="entry name" value="Maf"/>
    <property type="match status" value="1"/>
</dbReference>
<evidence type="ECO:0000256" key="4">
    <source>
        <dbReference type="HAMAP-Rule" id="MF_00528"/>
    </source>
</evidence>
<dbReference type="RefSeq" id="WP_092808993.1">
    <property type="nucleotide sequence ID" value="NZ_FMVW01000001.1"/>
</dbReference>
<dbReference type="Pfam" id="PF02545">
    <property type="entry name" value="Maf"/>
    <property type="match status" value="1"/>
</dbReference>
<evidence type="ECO:0000256" key="3">
    <source>
        <dbReference type="ARBA" id="ARBA00023080"/>
    </source>
</evidence>
<keyword evidence="4" id="KW-0963">Cytoplasm</keyword>
<dbReference type="GO" id="GO:0036218">
    <property type="term" value="F:dTTP diphosphatase activity"/>
    <property type="evidence" value="ECO:0007669"/>
    <property type="project" value="RHEA"/>
</dbReference>
<dbReference type="GO" id="GO:0009117">
    <property type="term" value="P:nucleotide metabolic process"/>
    <property type="evidence" value="ECO:0007669"/>
    <property type="project" value="UniProtKB-KW"/>
</dbReference>
<dbReference type="Gene3D" id="3.90.950.10">
    <property type="match status" value="1"/>
</dbReference>
<comment type="catalytic activity">
    <reaction evidence="4">
        <text>UTP + H2O = UMP + diphosphate + H(+)</text>
        <dbReference type="Rhea" id="RHEA:29395"/>
        <dbReference type="ChEBI" id="CHEBI:15377"/>
        <dbReference type="ChEBI" id="CHEBI:15378"/>
        <dbReference type="ChEBI" id="CHEBI:33019"/>
        <dbReference type="ChEBI" id="CHEBI:46398"/>
        <dbReference type="ChEBI" id="CHEBI:57865"/>
        <dbReference type="EC" id="3.6.1.9"/>
    </reaction>
</comment>
<feature type="active site" description="Proton acceptor" evidence="4">
    <location>
        <position position="83"/>
    </location>
</feature>
<dbReference type="PANTHER" id="PTHR43213">
    <property type="entry name" value="BIFUNCTIONAL DTTP/UTP PYROPHOSPHATASE/METHYLTRANSFERASE PROTEIN-RELATED"/>
    <property type="match status" value="1"/>
</dbReference>
<evidence type="ECO:0000256" key="2">
    <source>
        <dbReference type="ARBA" id="ARBA00022801"/>
    </source>
</evidence>
<evidence type="ECO:0000313" key="5">
    <source>
        <dbReference type="EMBL" id="SCZ20555.1"/>
    </source>
</evidence>
<sequence>MNRHKQPPAPLVLASGSPRRLALLDQIGIIPDRLLPAGIEETPERKELPRSMARRLARTKAEVAARAAGRDPALEGAYVLAADTVVAVGRRILPKPEVTDEAAACLRLLSGRAHRVYTAICLLTPKGATRQKLVESRVRFKRLSRSEIEIYLASGEWQGKAGGYAIQGRAGAFVVKLIGSYSNVVGLPLFETMNLLAGEHFDVYERWTEPAA</sequence>
<protein>
    <recommendedName>
        <fullName evidence="4">dTTP/UTP pyrophosphatase</fullName>
        <shortName evidence="4">dTTPase/UTPase</shortName>
        <ecNumber evidence="4">3.6.1.9</ecNumber>
    </recommendedName>
    <alternativeName>
        <fullName evidence="4">Nucleoside triphosphate pyrophosphatase</fullName>
    </alternativeName>
    <alternativeName>
        <fullName evidence="4">Nucleotide pyrophosphatase</fullName>
        <shortName evidence="4">Nucleotide PPase</shortName>
    </alternativeName>
</protein>
<comment type="catalytic activity">
    <reaction evidence="4">
        <text>dTTP + H2O = dTMP + diphosphate + H(+)</text>
        <dbReference type="Rhea" id="RHEA:28534"/>
        <dbReference type="ChEBI" id="CHEBI:15377"/>
        <dbReference type="ChEBI" id="CHEBI:15378"/>
        <dbReference type="ChEBI" id="CHEBI:33019"/>
        <dbReference type="ChEBI" id="CHEBI:37568"/>
        <dbReference type="ChEBI" id="CHEBI:63528"/>
        <dbReference type="EC" id="3.6.1.9"/>
    </reaction>
</comment>
<dbReference type="AlphaFoldDB" id="A0A1G5M5X0"/>
<dbReference type="InterPro" id="IPR003697">
    <property type="entry name" value="Maf-like"/>
</dbReference>
<feature type="site" description="Important for substrate specificity" evidence="4">
    <location>
        <position position="19"/>
    </location>
</feature>
<reference evidence="5 6" key="1">
    <citation type="submission" date="2016-10" db="EMBL/GenBank/DDBJ databases">
        <authorList>
            <person name="de Groot N.N."/>
        </authorList>
    </citation>
    <scope>NUCLEOTIDE SEQUENCE [LARGE SCALE GENOMIC DNA]</scope>
    <source>
        <strain evidence="5 6">DSM 2698</strain>
    </source>
</reference>
<comment type="subcellular location">
    <subcellularLocation>
        <location evidence="4">Cytoplasm</location>
    </subcellularLocation>
</comment>
<evidence type="ECO:0000313" key="6">
    <source>
        <dbReference type="Proteomes" id="UP000199347"/>
    </source>
</evidence>
<dbReference type="EC" id="3.6.1.9" evidence="4"/>
<dbReference type="PANTHER" id="PTHR43213:SF5">
    <property type="entry name" value="BIFUNCTIONAL DTTP_UTP PYROPHOSPHATASE_METHYLTRANSFERASE PROTEIN-RELATED"/>
    <property type="match status" value="1"/>
</dbReference>
<dbReference type="NCBIfam" id="TIGR00172">
    <property type="entry name" value="maf"/>
    <property type="match status" value="1"/>
</dbReference>
<organism evidence="5 6">
    <name type="scientific">Afifella marina DSM 2698</name>
    <dbReference type="NCBI Taxonomy" id="1120955"/>
    <lineage>
        <taxon>Bacteria</taxon>
        <taxon>Pseudomonadati</taxon>
        <taxon>Pseudomonadota</taxon>
        <taxon>Alphaproteobacteria</taxon>
        <taxon>Hyphomicrobiales</taxon>
        <taxon>Afifellaceae</taxon>
        <taxon>Afifella</taxon>
    </lineage>
</organism>
<dbReference type="OrthoDB" id="9807767at2"/>
<dbReference type="GO" id="GO:0005737">
    <property type="term" value="C:cytoplasm"/>
    <property type="evidence" value="ECO:0007669"/>
    <property type="project" value="UniProtKB-SubCell"/>
</dbReference>